<sequence>MCDQIPSISRFSCYSFSEISTQSNVGDVFFDIIGEVVGMSQITEKDCSGQKSKMLDIQLKDLSDTIMECTLWGNHVEDVYTYVTKKTAGPIILLGSLMRIKKFNGKVSVQNSRFSTKFFLDGDLSEIAEFKKQ</sequence>
<dbReference type="Proteomes" id="UP000694864">
    <property type="component" value="Chromosome 10"/>
</dbReference>
<dbReference type="InterPro" id="IPR012340">
    <property type="entry name" value="NA-bd_OB-fold"/>
</dbReference>
<organism evidence="3 4">
    <name type="scientific">Camelina sativa</name>
    <name type="common">False flax</name>
    <name type="synonym">Myagrum sativum</name>
    <dbReference type="NCBI Taxonomy" id="90675"/>
    <lineage>
        <taxon>Eukaryota</taxon>
        <taxon>Viridiplantae</taxon>
        <taxon>Streptophyta</taxon>
        <taxon>Embryophyta</taxon>
        <taxon>Tracheophyta</taxon>
        <taxon>Spermatophyta</taxon>
        <taxon>Magnoliopsida</taxon>
        <taxon>eudicotyledons</taxon>
        <taxon>Gunneridae</taxon>
        <taxon>Pentapetalae</taxon>
        <taxon>rosids</taxon>
        <taxon>malvids</taxon>
        <taxon>Brassicales</taxon>
        <taxon>Brassicaceae</taxon>
        <taxon>Camelineae</taxon>
        <taxon>Camelina</taxon>
    </lineage>
</organism>
<gene>
    <name evidence="4" type="primary">LOC104719867</name>
</gene>
<dbReference type="Pfam" id="PF16900">
    <property type="entry name" value="REPA_OB_2"/>
    <property type="match status" value="1"/>
</dbReference>
<evidence type="ECO:0000256" key="1">
    <source>
        <dbReference type="ARBA" id="ARBA00023125"/>
    </source>
</evidence>
<accession>A0ABM0U5L0</accession>
<feature type="domain" description="Replication protein A OB" evidence="2">
    <location>
        <begin position="30"/>
        <end position="112"/>
    </location>
</feature>
<dbReference type="CDD" id="cd04481">
    <property type="entry name" value="RPA1_DBD_B_like"/>
    <property type="match status" value="1"/>
</dbReference>
<dbReference type="RefSeq" id="XP_010436158.1">
    <property type="nucleotide sequence ID" value="XM_010437856.2"/>
</dbReference>
<evidence type="ECO:0000313" key="4">
    <source>
        <dbReference type="RefSeq" id="XP_010436158.1"/>
    </source>
</evidence>
<evidence type="ECO:0000313" key="3">
    <source>
        <dbReference type="Proteomes" id="UP000694864"/>
    </source>
</evidence>
<proteinExistence type="predicted"/>
<reference evidence="3" key="1">
    <citation type="journal article" date="2014" name="Nat. Commun.">
        <title>The emerging biofuel crop Camelina sativa retains a highly undifferentiated hexaploid genome structure.</title>
        <authorList>
            <person name="Kagale S."/>
            <person name="Koh C."/>
            <person name="Nixon J."/>
            <person name="Bollina V."/>
            <person name="Clarke W.E."/>
            <person name="Tuteja R."/>
            <person name="Spillane C."/>
            <person name="Robinson S.J."/>
            <person name="Links M.G."/>
            <person name="Clarke C."/>
            <person name="Higgins E.E."/>
            <person name="Huebert T."/>
            <person name="Sharpe A.G."/>
            <person name="Parkin I.A."/>
        </authorList>
    </citation>
    <scope>NUCLEOTIDE SEQUENCE [LARGE SCALE GENOMIC DNA]</scope>
    <source>
        <strain evidence="3">cv. DH55</strain>
    </source>
</reference>
<dbReference type="SUPFAM" id="SSF50249">
    <property type="entry name" value="Nucleic acid-binding proteins"/>
    <property type="match status" value="1"/>
</dbReference>
<protein>
    <submittedName>
        <fullName evidence="4">Uncharacterized protein LOC104719867</fullName>
    </submittedName>
</protein>
<evidence type="ECO:0000259" key="2">
    <source>
        <dbReference type="Pfam" id="PF16900"/>
    </source>
</evidence>
<keyword evidence="3" id="KW-1185">Reference proteome</keyword>
<keyword evidence="1" id="KW-0238">DNA-binding</keyword>
<dbReference type="GeneID" id="104719867"/>
<dbReference type="InterPro" id="IPR031657">
    <property type="entry name" value="REPA_OB_2"/>
</dbReference>
<name>A0ABM0U5L0_CAMSA</name>
<dbReference type="Gene3D" id="2.40.50.140">
    <property type="entry name" value="Nucleic acid-binding proteins"/>
    <property type="match status" value="1"/>
</dbReference>
<reference evidence="4" key="2">
    <citation type="submission" date="2025-08" db="UniProtKB">
        <authorList>
            <consortium name="RefSeq"/>
        </authorList>
    </citation>
    <scope>IDENTIFICATION</scope>
    <source>
        <tissue evidence="4">Leaf</tissue>
    </source>
</reference>